<accession>A0AAU9NSH1</accession>
<keyword evidence="3" id="KW-1185">Reference proteome</keyword>
<feature type="compositionally biased region" description="Pro residues" evidence="1">
    <location>
        <begin position="30"/>
        <end position="43"/>
    </location>
</feature>
<comment type="caution">
    <text evidence="2">The sequence shown here is derived from an EMBL/GenBank/DDBJ whole genome shotgun (WGS) entry which is preliminary data.</text>
</comment>
<evidence type="ECO:0000313" key="2">
    <source>
        <dbReference type="EMBL" id="CAH1440857.1"/>
    </source>
</evidence>
<evidence type="ECO:0000313" key="3">
    <source>
        <dbReference type="Proteomes" id="UP001157418"/>
    </source>
</evidence>
<dbReference type="EMBL" id="CAKMRJ010005412">
    <property type="protein sequence ID" value="CAH1440857.1"/>
    <property type="molecule type" value="Genomic_DNA"/>
</dbReference>
<dbReference type="AlphaFoldDB" id="A0AAU9NSH1"/>
<sequence>MNIFNYEPSPKKKIRPSLPPSPTALASPQSLPPASPPPLPPPADSTAVAHHISLQWGNLGFSMKTESGCYWRAFGALLQRRRQLLVSVYLSEDIGLM</sequence>
<dbReference type="Proteomes" id="UP001157418">
    <property type="component" value="Unassembled WGS sequence"/>
</dbReference>
<feature type="region of interest" description="Disordered" evidence="1">
    <location>
        <begin position="1"/>
        <end position="46"/>
    </location>
</feature>
<protein>
    <submittedName>
        <fullName evidence="2">Uncharacterized protein</fullName>
    </submittedName>
</protein>
<organism evidence="2 3">
    <name type="scientific">Lactuca virosa</name>
    <dbReference type="NCBI Taxonomy" id="75947"/>
    <lineage>
        <taxon>Eukaryota</taxon>
        <taxon>Viridiplantae</taxon>
        <taxon>Streptophyta</taxon>
        <taxon>Embryophyta</taxon>
        <taxon>Tracheophyta</taxon>
        <taxon>Spermatophyta</taxon>
        <taxon>Magnoliopsida</taxon>
        <taxon>eudicotyledons</taxon>
        <taxon>Gunneridae</taxon>
        <taxon>Pentapetalae</taxon>
        <taxon>asterids</taxon>
        <taxon>campanulids</taxon>
        <taxon>Asterales</taxon>
        <taxon>Asteraceae</taxon>
        <taxon>Cichorioideae</taxon>
        <taxon>Cichorieae</taxon>
        <taxon>Lactucinae</taxon>
        <taxon>Lactuca</taxon>
    </lineage>
</organism>
<name>A0AAU9NSH1_9ASTR</name>
<reference evidence="2 3" key="1">
    <citation type="submission" date="2022-01" db="EMBL/GenBank/DDBJ databases">
        <authorList>
            <person name="Xiong W."/>
            <person name="Schranz E."/>
        </authorList>
    </citation>
    <scope>NUCLEOTIDE SEQUENCE [LARGE SCALE GENOMIC DNA]</scope>
</reference>
<proteinExistence type="predicted"/>
<evidence type="ECO:0000256" key="1">
    <source>
        <dbReference type="SAM" id="MobiDB-lite"/>
    </source>
</evidence>
<gene>
    <name evidence="2" type="ORF">LVIROSA_LOCUS26963</name>
</gene>